<dbReference type="EMBL" id="JABENB010000001">
    <property type="protein sequence ID" value="NNG37713.1"/>
    <property type="molecule type" value="Genomic_DNA"/>
</dbReference>
<evidence type="ECO:0000313" key="4">
    <source>
        <dbReference type="EMBL" id="NNG37713.1"/>
    </source>
</evidence>
<feature type="domain" description="YdbS-like PH" evidence="3">
    <location>
        <begin position="428"/>
        <end position="491"/>
    </location>
</feature>
<keyword evidence="2" id="KW-1133">Transmembrane helix</keyword>
<keyword evidence="5" id="KW-1185">Reference proteome</keyword>
<dbReference type="InterPro" id="IPR014529">
    <property type="entry name" value="UCP026631"/>
</dbReference>
<dbReference type="PANTHER" id="PTHR34473:SF2">
    <property type="entry name" value="UPF0699 TRANSMEMBRANE PROTEIN YDBT"/>
    <property type="match status" value="1"/>
</dbReference>
<dbReference type="Pfam" id="PF03703">
    <property type="entry name" value="bPH_2"/>
    <property type="match status" value="2"/>
</dbReference>
<name>A0A849AD96_9MICO</name>
<dbReference type="Proteomes" id="UP000557772">
    <property type="component" value="Unassembled WGS sequence"/>
</dbReference>
<keyword evidence="2" id="KW-0472">Membrane</keyword>
<feature type="transmembrane region" description="Helical" evidence="2">
    <location>
        <begin position="403"/>
        <end position="419"/>
    </location>
</feature>
<feature type="transmembrane region" description="Helical" evidence="2">
    <location>
        <begin position="237"/>
        <end position="267"/>
    </location>
</feature>
<gene>
    <name evidence="4" type="ORF">HJ588_00285</name>
</gene>
<accession>A0A849AD96</accession>
<dbReference type="InterPro" id="IPR005182">
    <property type="entry name" value="YdbS-like_PH"/>
</dbReference>
<organism evidence="4 5">
    <name type="scientific">Flexivirga aerilata</name>
    <dbReference type="NCBI Taxonomy" id="1656889"/>
    <lineage>
        <taxon>Bacteria</taxon>
        <taxon>Bacillati</taxon>
        <taxon>Actinomycetota</taxon>
        <taxon>Actinomycetes</taxon>
        <taxon>Micrococcales</taxon>
        <taxon>Dermacoccaceae</taxon>
        <taxon>Flexivirga</taxon>
    </lineage>
</organism>
<keyword evidence="2" id="KW-0812">Transmembrane</keyword>
<reference evidence="4 5" key="1">
    <citation type="submission" date="2020-05" db="EMBL/GenBank/DDBJ databases">
        <title>Flexivirga sp. ID2601S isolated from air conditioner.</title>
        <authorList>
            <person name="Kim D.H."/>
        </authorList>
    </citation>
    <scope>NUCLEOTIDE SEQUENCE [LARGE SCALE GENOMIC DNA]</scope>
    <source>
        <strain evidence="4 5">ID2601S</strain>
    </source>
</reference>
<feature type="domain" description="YdbS-like PH" evidence="3">
    <location>
        <begin position="70"/>
        <end position="145"/>
    </location>
</feature>
<feature type="transmembrane region" description="Helical" evidence="2">
    <location>
        <begin position="378"/>
        <end position="397"/>
    </location>
</feature>
<feature type="transmembrane region" description="Helical" evidence="2">
    <location>
        <begin position="53"/>
        <end position="71"/>
    </location>
</feature>
<proteinExistence type="predicted"/>
<feature type="region of interest" description="Disordered" evidence="1">
    <location>
        <begin position="150"/>
        <end position="175"/>
    </location>
</feature>
<feature type="transmembrane region" description="Helical" evidence="2">
    <location>
        <begin position="32"/>
        <end position="47"/>
    </location>
</feature>
<sequence>MTTPRSSPLVPADDVWRRLSTRMLLIHPVKELIRFLPALIAIVIAGSSGGQHWWGLIGVGVAVGLGLLRWLTTRYRFTPDQVQLRHGLLNTTTVSAPIDRVRSVDVTASILHRALGLAEVKIGTGAGEKELKLDGLTATEAAALRGDLLHRSRPTAEDSPEADAQARPAAEGEGLPSYVSPETVVYRGHPSWIRYAPFSPAGLIAALAIFGIGSQVINESGIDWGNNEVVNGATDVVQGLGVIIAVLVGVLALIVFVVLLSLGGYLLAFHNFRLTRDDAGGTYHVTRGLLTTRATSLEIRRLRGVALHRPVPLRWVGGARLEAITTGVKDDDRAMSATLTPPSPEPVVAATAGRVLDDPGALELPLQGHGPAATRRRYTRALVGFGIPAAALVVAAVRWSQPALVIPAAALLVVAVLLGRSRAHWLGHTITDRFLITRQGSLALATDVVERRGAVGVVIRRSFFQRRAGLATVSLATAAGAKAYPVLDLPEHEVGKLATQLLPGTVEQFRADQPPTTHSA</sequence>
<evidence type="ECO:0000313" key="5">
    <source>
        <dbReference type="Proteomes" id="UP000557772"/>
    </source>
</evidence>
<comment type="caution">
    <text evidence="4">The sequence shown here is derived from an EMBL/GenBank/DDBJ whole genome shotgun (WGS) entry which is preliminary data.</text>
</comment>
<dbReference type="PIRSF" id="PIRSF026631">
    <property type="entry name" value="UCP026631"/>
    <property type="match status" value="1"/>
</dbReference>
<dbReference type="PANTHER" id="PTHR34473">
    <property type="entry name" value="UPF0699 TRANSMEMBRANE PROTEIN YDBS"/>
    <property type="match status" value="1"/>
</dbReference>
<dbReference type="RefSeq" id="WP_171150846.1">
    <property type="nucleotide sequence ID" value="NZ_JABENB010000001.1"/>
</dbReference>
<evidence type="ECO:0000256" key="2">
    <source>
        <dbReference type="SAM" id="Phobius"/>
    </source>
</evidence>
<evidence type="ECO:0000259" key="3">
    <source>
        <dbReference type="Pfam" id="PF03703"/>
    </source>
</evidence>
<evidence type="ECO:0000256" key="1">
    <source>
        <dbReference type="SAM" id="MobiDB-lite"/>
    </source>
</evidence>
<feature type="transmembrane region" description="Helical" evidence="2">
    <location>
        <begin position="195"/>
        <end position="217"/>
    </location>
</feature>
<protein>
    <submittedName>
        <fullName evidence="4">PH domain-containing protein</fullName>
    </submittedName>
</protein>
<dbReference type="AlphaFoldDB" id="A0A849AD96"/>